<protein>
    <submittedName>
        <fullName evidence="8">Elongator protein 3/MiaB/NifB</fullName>
    </submittedName>
</protein>
<dbReference type="Proteomes" id="UP000002408">
    <property type="component" value="Chromosome"/>
</dbReference>
<evidence type="ECO:0000256" key="2">
    <source>
        <dbReference type="ARBA" id="ARBA00022485"/>
    </source>
</evidence>
<feature type="domain" description="Elp3/MiaA/NifB-like radical SAM core" evidence="7">
    <location>
        <begin position="26"/>
        <end position="254"/>
    </location>
</feature>
<keyword evidence="5" id="KW-0408">Iron</keyword>
<dbReference type="GeneID" id="5410811"/>
<gene>
    <name evidence="8" type="ordered locus">Mboo_1409</name>
</gene>
<accession>A7I866</accession>
<dbReference type="GO" id="GO:0005737">
    <property type="term" value="C:cytoplasm"/>
    <property type="evidence" value="ECO:0007669"/>
    <property type="project" value="TreeGrafter"/>
</dbReference>
<dbReference type="InterPro" id="IPR058240">
    <property type="entry name" value="rSAM_sf"/>
</dbReference>
<keyword evidence="6" id="KW-0411">Iron-sulfur</keyword>
<proteinExistence type="predicted"/>
<evidence type="ECO:0000256" key="1">
    <source>
        <dbReference type="ARBA" id="ARBA00001966"/>
    </source>
</evidence>
<keyword evidence="9" id="KW-1185">Reference proteome</keyword>
<evidence type="ECO:0000256" key="6">
    <source>
        <dbReference type="ARBA" id="ARBA00023014"/>
    </source>
</evidence>
<keyword evidence="3" id="KW-0949">S-adenosyl-L-methionine</keyword>
<dbReference type="SMART" id="SM00729">
    <property type="entry name" value="Elp3"/>
    <property type="match status" value="1"/>
</dbReference>
<dbReference type="NCBIfam" id="TIGR01210">
    <property type="entry name" value="archaeosine biosynthesis radical SAM protein RaSEA"/>
    <property type="match status" value="1"/>
</dbReference>
<dbReference type="eggNOG" id="arCOG01360">
    <property type="taxonomic scope" value="Archaea"/>
</dbReference>
<dbReference type="STRING" id="456442.Mboo_1409"/>
<organism evidence="8 9">
    <name type="scientific">Methanoregula boonei (strain DSM 21154 / JCM 14090 / 6A8)</name>
    <dbReference type="NCBI Taxonomy" id="456442"/>
    <lineage>
        <taxon>Archaea</taxon>
        <taxon>Methanobacteriati</taxon>
        <taxon>Methanobacteriota</taxon>
        <taxon>Stenosarchaea group</taxon>
        <taxon>Methanomicrobia</taxon>
        <taxon>Methanomicrobiales</taxon>
        <taxon>Methanoregulaceae</taxon>
        <taxon>Methanoregula</taxon>
    </lineage>
</organism>
<evidence type="ECO:0000256" key="3">
    <source>
        <dbReference type="ARBA" id="ARBA00022691"/>
    </source>
</evidence>
<dbReference type="InterPro" id="IPR005909">
    <property type="entry name" value="RaSEA"/>
</dbReference>
<dbReference type="SUPFAM" id="SSF102114">
    <property type="entry name" value="Radical SAM enzymes"/>
    <property type="match status" value="1"/>
</dbReference>
<keyword evidence="2" id="KW-0004">4Fe-4S</keyword>
<dbReference type="OrthoDB" id="105445at2157"/>
<dbReference type="EMBL" id="CP000780">
    <property type="protein sequence ID" value="ABS55927.1"/>
    <property type="molecule type" value="Genomic_DNA"/>
</dbReference>
<dbReference type="KEGG" id="mbn:Mboo_1409"/>
<dbReference type="GO" id="GO:0051539">
    <property type="term" value="F:4 iron, 4 sulfur cluster binding"/>
    <property type="evidence" value="ECO:0007669"/>
    <property type="project" value="UniProtKB-KW"/>
</dbReference>
<name>A7I866_METB6</name>
<sequence length="328" mass="36922">MISEAPRKPLACWRGKERYNRGTVECLTIIFESGGCSWARCRMCSYRFEKYRARSCEELHAHLHSQLAWVRSEFSLDDFSMIKIFTSGSFFDPNEVPPAFLDEIGVVFRGKIVIAETRPEYIARDTLERLVAALDNGTHRVPLYCAIGLETTSDTIREKCINKGFSSADFFSAASAAHAAGAGVKAYLLFKPLFLTEAEAAADMRSSFADLAGRVEMVSMNPCTVQKRTELELYWKQGAYRPPYLWSVLSLLKDAPMEVTCDPLGGGQKRGPHNCGTCDYEIVRGIRDYSMSGDRDLIGALLETDCACKNEWEYVLTREQPYCMPLTR</sequence>
<comment type="cofactor">
    <cofactor evidence="1">
        <name>[4Fe-4S] cluster</name>
        <dbReference type="ChEBI" id="CHEBI:49883"/>
    </cofactor>
</comment>
<dbReference type="InterPro" id="IPR039661">
    <property type="entry name" value="ELP3"/>
</dbReference>
<dbReference type="GO" id="GO:0046872">
    <property type="term" value="F:metal ion binding"/>
    <property type="evidence" value="ECO:0007669"/>
    <property type="project" value="UniProtKB-KW"/>
</dbReference>
<evidence type="ECO:0000313" key="9">
    <source>
        <dbReference type="Proteomes" id="UP000002408"/>
    </source>
</evidence>
<dbReference type="InterPro" id="IPR006638">
    <property type="entry name" value="Elp3/MiaA/NifB-like_rSAM"/>
</dbReference>
<dbReference type="GO" id="GO:0002926">
    <property type="term" value="P:tRNA wobble base 5-methoxycarbonylmethyl-2-thiouridinylation"/>
    <property type="evidence" value="ECO:0007669"/>
    <property type="project" value="TreeGrafter"/>
</dbReference>
<dbReference type="GO" id="GO:0003824">
    <property type="term" value="F:catalytic activity"/>
    <property type="evidence" value="ECO:0007669"/>
    <property type="project" value="InterPro"/>
</dbReference>
<evidence type="ECO:0000256" key="4">
    <source>
        <dbReference type="ARBA" id="ARBA00022723"/>
    </source>
</evidence>
<keyword evidence="4" id="KW-0479">Metal-binding</keyword>
<evidence type="ECO:0000259" key="7">
    <source>
        <dbReference type="SMART" id="SM00729"/>
    </source>
</evidence>
<dbReference type="PANTHER" id="PTHR11135:SF0">
    <property type="entry name" value="ELONGATOR COMPLEX PROTEIN 3"/>
    <property type="match status" value="1"/>
</dbReference>
<evidence type="ECO:0000313" key="8">
    <source>
        <dbReference type="EMBL" id="ABS55927.1"/>
    </source>
</evidence>
<dbReference type="HOGENOM" id="CLU_060488_0_0_2"/>
<dbReference type="PIRSF" id="PIRSF004954">
    <property type="entry name" value="Radical_SAM"/>
    <property type="match status" value="1"/>
</dbReference>
<dbReference type="RefSeq" id="WP_012106960.1">
    <property type="nucleotide sequence ID" value="NC_009712.1"/>
</dbReference>
<reference evidence="9" key="1">
    <citation type="journal article" date="2015" name="Microbiology">
        <title>Genome of Methanoregula boonei 6A8 reveals adaptations to oligotrophic peatland environments.</title>
        <authorList>
            <person name="Braeuer S."/>
            <person name="Cadillo-Quiroz H."/>
            <person name="Kyrpides N."/>
            <person name="Woyke T."/>
            <person name="Goodwin L."/>
            <person name="Detter C."/>
            <person name="Podell S."/>
            <person name="Yavitt J.B."/>
            <person name="Zinder S.H."/>
        </authorList>
    </citation>
    <scope>NUCLEOTIDE SEQUENCE [LARGE SCALE GENOMIC DNA]</scope>
    <source>
        <strain evidence="9">DSM 21154 / JCM 14090 / 6A8</strain>
    </source>
</reference>
<dbReference type="PANTHER" id="PTHR11135">
    <property type="entry name" value="HISTONE ACETYLTRANSFERASE-RELATED"/>
    <property type="match status" value="1"/>
</dbReference>
<dbReference type="AlphaFoldDB" id="A7I866"/>
<evidence type="ECO:0000256" key="5">
    <source>
        <dbReference type="ARBA" id="ARBA00023004"/>
    </source>
</evidence>